<feature type="compositionally biased region" description="Basic and acidic residues" evidence="1">
    <location>
        <begin position="287"/>
        <end position="296"/>
    </location>
</feature>
<proteinExistence type="predicted"/>
<evidence type="ECO:0000256" key="1">
    <source>
        <dbReference type="SAM" id="MobiDB-lite"/>
    </source>
</evidence>
<feature type="compositionally biased region" description="Polar residues" evidence="1">
    <location>
        <begin position="226"/>
        <end position="246"/>
    </location>
</feature>
<name>A0A812D7V8_ACAPH</name>
<dbReference type="EMBL" id="CAHIKZ030002498">
    <property type="protein sequence ID" value="CAE1287856.1"/>
    <property type="molecule type" value="Genomic_DNA"/>
</dbReference>
<gene>
    <name evidence="2" type="ORF">SPHA_46798</name>
</gene>
<accession>A0A812D7V8</accession>
<dbReference type="AlphaFoldDB" id="A0A812D7V8"/>
<keyword evidence="3" id="KW-1185">Reference proteome</keyword>
<feature type="region of interest" description="Disordered" evidence="1">
    <location>
        <begin position="226"/>
        <end position="340"/>
    </location>
</feature>
<protein>
    <submittedName>
        <fullName evidence="2">Uncharacterized protein</fullName>
    </submittedName>
</protein>
<evidence type="ECO:0000313" key="2">
    <source>
        <dbReference type="EMBL" id="CAE1287856.1"/>
    </source>
</evidence>
<evidence type="ECO:0000313" key="3">
    <source>
        <dbReference type="Proteomes" id="UP000597762"/>
    </source>
</evidence>
<comment type="caution">
    <text evidence="2">The sequence shown here is derived from an EMBL/GenBank/DDBJ whole genome shotgun (WGS) entry which is preliminary data.</text>
</comment>
<reference evidence="2" key="1">
    <citation type="submission" date="2021-01" db="EMBL/GenBank/DDBJ databases">
        <authorList>
            <person name="Li R."/>
            <person name="Bekaert M."/>
        </authorList>
    </citation>
    <scope>NUCLEOTIDE SEQUENCE</scope>
    <source>
        <strain evidence="2">Farmed</strain>
    </source>
</reference>
<sequence>MRRLPTINPQQQPPGRLPQILTNSGPICKTAFGGSACSNVTYDQPYFPAIPSKPVSTSISNMFGNQSPPVVGPYRSAINQLRAQQQCAFVASLISKSSNAREQLLKQQLMKAVMKHQSDLGYLDFLRKYAEDATTTSNIQQEFDYLDYIRRDAAEDFSRNGVEVANFEDFCIADNRRSLCTAQVGDNDNSLIIATTTKDMYTKGREFTLKHVDDSAIISYGDFTTTSMSNHEPQESNFETYSTSPKASDKEYSAVTAASQVNGVSRNRRNIFRNSRSHRRHRSSSLKRQESSERPRSRLCKNVLPVASDVGSRRPKRSKPYDGAPQRADRLAGANNRHEK</sequence>
<organism evidence="2 3">
    <name type="scientific">Acanthosepion pharaonis</name>
    <name type="common">Pharaoh cuttlefish</name>
    <name type="synonym">Sepia pharaonis</name>
    <dbReference type="NCBI Taxonomy" id="158019"/>
    <lineage>
        <taxon>Eukaryota</taxon>
        <taxon>Metazoa</taxon>
        <taxon>Spiralia</taxon>
        <taxon>Lophotrochozoa</taxon>
        <taxon>Mollusca</taxon>
        <taxon>Cephalopoda</taxon>
        <taxon>Coleoidea</taxon>
        <taxon>Decapodiformes</taxon>
        <taxon>Sepiida</taxon>
        <taxon>Sepiina</taxon>
        <taxon>Sepiidae</taxon>
        <taxon>Acanthosepion</taxon>
    </lineage>
</organism>
<dbReference type="Proteomes" id="UP000597762">
    <property type="component" value="Unassembled WGS sequence"/>
</dbReference>
<feature type="compositionally biased region" description="Basic residues" evidence="1">
    <location>
        <begin position="266"/>
        <end position="285"/>
    </location>
</feature>